<keyword evidence="1" id="KW-0812">Transmembrane</keyword>
<keyword evidence="1" id="KW-1133">Transmembrane helix</keyword>
<keyword evidence="1" id="KW-0472">Membrane</keyword>
<evidence type="ECO:0000256" key="1">
    <source>
        <dbReference type="SAM" id="Phobius"/>
    </source>
</evidence>
<accession>A0A319BJ57</accession>
<protein>
    <submittedName>
        <fullName evidence="2">Uncharacterized protein</fullName>
    </submittedName>
</protein>
<dbReference type="Proteomes" id="UP000248405">
    <property type="component" value="Unassembled WGS sequence"/>
</dbReference>
<evidence type="ECO:0000313" key="3">
    <source>
        <dbReference type="Proteomes" id="UP000248405"/>
    </source>
</evidence>
<sequence length="103" mass="12327">MHEFAGLVWAFFLERPLKDNIVVETHSVMVHTRARRPSIYKGFIPICYPSSNFSKTVRHHSNVKSFLFSFVLSFLFPFFPFLFPSFLFFSFPFLLSLFFLFRR</sequence>
<dbReference type="GeneID" id="37206522"/>
<dbReference type="AlphaFoldDB" id="A0A319BJ57"/>
<reference evidence="2" key="1">
    <citation type="submission" date="2016-12" db="EMBL/GenBank/DDBJ databases">
        <title>The genomes of Aspergillus section Nigri reveals drivers in fungal speciation.</title>
        <authorList>
            <consortium name="DOE Joint Genome Institute"/>
            <person name="Vesth T.C."/>
            <person name="Nybo J."/>
            <person name="Theobald S."/>
            <person name="Brandl J."/>
            <person name="Frisvad J.C."/>
            <person name="Nielsen K.F."/>
            <person name="Lyhne E.K."/>
            <person name="Kogle M.E."/>
            <person name="Kuo A."/>
            <person name="Riley R."/>
            <person name="Clum A."/>
            <person name="Nolan M."/>
            <person name="Lipzen A."/>
            <person name="Salamov A."/>
            <person name="Henrissat B."/>
            <person name="Wiebenga A."/>
            <person name="De Vries R.P."/>
            <person name="Grigoriev I.V."/>
            <person name="Mortensen U.H."/>
            <person name="Andersen M.R."/>
            <person name="Baker S.E."/>
        </authorList>
    </citation>
    <scope>NUCLEOTIDE SEQUENCE [LARGE SCALE GENOMIC DNA]</scope>
    <source>
        <strain evidence="2">CBS 113365</strain>
    </source>
</reference>
<gene>
    <name evidence="2" type="ORF">BO88DRAFT_211196</name>
</gene>
<dbReference type="EMBL" id="KZ821617">
    <property type="protein sequence ID" value="PYH72331.1"/>
    <property type="molecule type" value="Genomic_DNA"/>
</dbReference>
<evidence type="ECO:0000313" key="2">
    <source>
        <dbReference type="EMBL" id="PYH72331.1"/>
    </source>
</evidence>
<keyword evidence="3" id="KW-1185">Reference proteome</keyword>
<proteinExistence type="predicted"/>
<name>A0A319BJ57_ASPVC</name>
<organism evidence="2 3">
    <name type="scientific">Aspergillus vadensis (strain CBS 113365 / IMI 142717 / IBT 24658)</name>
    <dbReference type="NCBI Taxonomy" id="1448311"/>
    <lineage>
        <taxon>Eukaryota</taxon>
        <taxon>Fungi</taxon>
        <taxon>Dikarya</taxon>
        <taxon>Ascomycota</taxon>
        <taxon>Pezizomycotina</taxon>
        <taxon>Eurotiomycetes</taxon>
        <taxon>Eurotiomycetidae</taxon>
        <taxon>Eurotiales</taxon>
        <taxon>Aspergillaceae</taxon>
        <taxon>Aspergillus</taxon>
        <taxon>Aspergillus subgen. Circumdati</taxon>
    </lineage>
</organism>
<feature type="transmembrane region" description="Helical" evidence="1">
    <location>
        <begin position="74"/>
        <end position="101"/>
    </location>
</feature>
<dbReference type="RefSeq" id="XP_025566125.1">
    <property type="nucleotide sequence ID" value="XM_025701930.1"/>
</dbReference>